<sequence length="57" mass="6734">MPILSISSYEKEYEPIYEKEHKPIYEKVYELELQLDKSEVSELLQVQKSNSSNSTHT</sequence>
<gene>
    <name evidence="1" type="ORF">RPERSI_LOCUS25481</name>
</gene>
<feature type="non-terminal residue" evidence="1">
    <location>
        <position position="57"/>
    </location>
</feature>
<name>A0ACA9S0K1_9GLOM</name>
<comment type="caution">
    <text evidence="1">The sequence shown here is derived from an EMBL/GenBank/DDBJ whole genome shotgun (WGS) entry which is preliminary data.</text>
</comment>
<keyword evidence="2" id="KW-1185">Reference proteome</keyword>
<evidence type="ECO:0000313" key="2">
    <source>
        <dbReference type="Proteomes" id="UP000789920"/>
    </source>
</evidence>
<accession>A0ACA9S0K1</accession>
<protein>
    <submittedName>
        <fullName evidence="1">14346_t:CDS:1</fullName>
    </submittedName>
</protein>
<organism evidence="1 2">
    <name type="scientific">Racocetra persica</name>
    <dbReference type="NCBI Taxonomy" id="160502"/>
    <lineage>
        <taxon>Eukaryota</taxon>
        <taxon>Fungi</taxon>
        <taxon>Fungi incertae sedis</taxon>
        <taxon>Mucoromycota</taxon>
        <taxon>Glomeromycotina</taxon>
        <taxon>Glomeromycetes</taxon>
        <taxon>Diversisporales</taxon>
        <taxon>Gigasporaceae</taxon>
        <taxon>Racocetra</taxon>
    </lineage>
</organism>
<evidence type="ECO:0000313" key="1">
    <source>
        <dbReference type="EMBL" id="CAG8821011.1"/>
    </source>
</evidence>
<dbReference type="EMBL" id="CAJVQC010084345">
    <property type="protein sequence ID" value="CAG8821011.1"/>
    <property type="molecule type" value="Genomic_DNA"/>
</dbReference>
<proteinExistence type="predicted"/>
<dbReference type="Proteomes" id="UP000789920">
    <property type="component" value="Unassembled WGS sequence"/>
</dbReference>
<reference evidence="1" key="1">
    <citation type="submission" date="2021-06" db="EMBL/GenBank/DDBJ databases">
        <authorList>
            <person name="Kallberg Y."/>
            <person name="Tangrot J."/>
            <person name="Rosling A."/>
        </authorList>
    </citation>
    <scope>NUCLEOTIDE SEQUENCE</scope>
    <source>
        <strain evidence="1">MA461A</strain>
    </source>
</reference>